<dbReference type="EMBL" id="LAZR01002295">
    <property type="protein sequence ID" value="KKN31894.1"/>
    <property type="molecule type" value="Genomic_DNA"/>
</dbReference>
<protein>
    <submittedName>
        <fullName evidence="1">Uncharacterized protein</fullName>
    </submittedName>
</protein>
<comment type="caution">
    <text evidence="1">The sequence shown here is derived from an EMBL/GenBank/DDBJ whole genome shotgun (WGS) entry which is preliminary data.</text>
</comment>
<gene>
    <name evidence="1" type="ORF">LCGC14_0819380</name>
</gene>
<reference evidence="1" key="1">
    <citation type="journal article" date="2015" name="Nature">
        <title>Complex archaea that bridge the gap between prokaryotes and eukaryotes.</title>
        <authorList>
            <person name="Spang A."/>
            <person name="Saw J.H."/>
            <person name="Jorgensen S.L."/>
            <person name="Zaremba-Niedzwiedzka K."/>
            <person name="Martijn J."/>
            <person name="Lind A.E."/>
            <person name="van Eijk R."/>
            <person name="Schleper C."/>
            <person name="Guy L."/>
            <person name="Ettema T.J."/>
        </authorList>
    </citation>
    <scope>NUCLEOTIDE SEQUENCE</scope>
</reference>
<proteinExistence type="predicted"/>
<sequence length="178" mass="21023">MKRNSSRKPTIEIFDKVVQYLENLGVPRENIIGFSDLSFQYYVDNLKQYKRHIRDEVIIEMPAGIKADKAILAHCLKHENAVFISQDLMREYYIYLPYRSWIVKRRICVVLVGSEIHLIPMLDEKISQKSFKKRGEKNQRIKLKEDNLGNVKKISLSTLDILKIIEDSNKESEFELYD</sequence>
<evidence type="ECO:0000313" key="1">
    <source>
        <dbReference type="EMBL" id="KKN31894.1"/>
    </source>
</evidence>
<name>A0A0F9PNX9_9ZZZZ</name>
<organism evidence="1">
    <name type="scientific">marine sediment metagenome</name>
    <dbReference type="NCBI Taxonomy" id="412755"/>
    <lineage>
        <taxon>unclassified sequences</taxon>
        <taxon>metagenomes</taxon>
        <taxon>ecological metagenomes</taxon>
    </lineage>
</organism>
<accession>A0A0F9PNX9</accession>
<dbReference type="AlphaFoldDB" id="A0A0F9PNX9"/>